<evidence type="ECO:0000256" key="2">
    <source>
        <dbReference type="SAM" id="Phobius"/>
    </source>
</evidence>
<proteinExistence type="predicted"/>
<comment type="caution">
    <text evidence="3">The sequence shown here is derived from an EMBL/GenBank/DDBJ whole genome shotgun (WGS) entry which is preliminary data.</text>
</comment>
<feature type="compositionally biased region" description="Polar residues" evidence="1">
    <location>
        <begin position="137"/>
        <end position="155"/>
    </location>
</feature>
<sequence length="226" mass="25615">MFGAGMLLVEDYVAQLGQYEELRFRWVIEVQEDERSEVLVVVKQFRRTSDEKLSVDVSSKLDITSSLKTIPSPDPNTMLRTAAAGRYLLRRPASWSGHHGALQYSMESTNGERKVQTPVQSQNTDDIAPNPLKPEPESTQMQTPMQSQDPASFSLQPGHPPTQQPSLPTQQQGRPRPNNAGPLYTLLVSLIVAPMITYGYYNYRKEHMEQKWKGMLKEAEQKRPKS</sequence>
<evidence type="ECO:0000256" key="1">
    <source>
        <dbReference type="SAM" id="MobiDB-lite"/>
    </source>
</evidence>
<dbReference type="GeneID" id="89926814"/>
<evidence type="ECO:0000313" key="4">
    <source>
        <dbReference type="Proteomes" id="UP001337655"/>
    </source>
</evidence>
<evidence type="ECO:0000313" key="3">
    <source>
        <dbReference type="EMBL" id="KAK5169497.1"/>
    </source>
</evidence>
<dbReference type="EMBL" id="JAVRRT010000008">
    <property type="protein sequence ID" value="KAK5169497.1"/>
    <property type="molecule type" value="Genomic_DNA"/>
</dbReference>
<name>A0AAV9P953_9PEZI</name>
<dbReference type="RefSeq" id="XP_064658843.1">
    <property type="nucleotide sequence ID" value="XM_064802718.1"/>
</dbReference>
<gene>
    <name evidence="3" type="ORF">LTR77_005473</name>
</gene>
<accession>A0AAV9P953</accession>
<keyword evidence="2" id="KW-0472">Membrane</keyword>
<keyword evidence="4" id="KW-1185">Reference proteome</keyword>
<keyword evidence="2" id="KW-0812">Transmembrane</keyword>
<keyword evidence="2" id="KW-1133">Transmembrane helix</keyword>
<dbReference type="Proteomes" id="UP001337655">
    <property type="component" value="Unassembled WGS sequence"/>
</dbReference>
<feature type="region of interest" description="Disordered" evidence="1">
    <location>
        <begin position="107"/>
        <end position="180"/>
    </location>
</feature>
<dbReference type="AlphaFoldDB" id="A0AAV9P953"/>
<organism evidence="3 4">
    <name type="scientific">Saxophila tyrrhenica</name>
    <dbReference type="NCBI Taxonomy" id="1690608"/>
    <lineage>
        <taxon>Eukaryota</taxon>
        <taxon>Fungi</taxon>
        <taxon>Dikarya</taxon>
        <taxon>Ascomycota</taxon>
        <taxon>Pezizomycotina</taxon>
        <taxon>Dothideomycetes</taxon>
        <taxon>Dothideomycetidae</taxon>
        <taxon>Mycosphaerellales</taxon>
        <taxon>Extremaceae</taxon>
        <taxon>Saxophila</taxon>
    </lineage>
</organism>
<protein>
    <submittedName>
        <fullName evidence="3">Uncharacterized protein</fullName>
    </submittedName>
</protein>
<reference evidence="3 4" key="1">
    <citation type="submission" date="2023-08" db="EMBL/GenBank/DDBJ databases">
        <title>Black Yeasts Isolated from many extreme environments.</title>
        <authorList>
            <person name="Coleine C."/>
            <person name="Stajich J.E."/>
            <person name="Selbmann L."/>
        </authorList>
    </citation>
    <scope>NUCLEOTIDE SEQUENCE [LARGE SCALE GENOMIC DNA]</scope>
    <source>
        <strain evidence="3 4">CCFEE 5935</strain>
    </source>
</reference>
<feature type="transmembrane region" description="Helical" evidence="2">
    <location>
        <begin position="183"/>
        <end position="203"/>
    </location>
</feature>